<evidence type="ECO:0000313" key="2">
    <source>
        <dbReference type="Proteomes" id="UP000027395"/>
    </source>
</evidence>
<reference evidence="1 2" key="1">
    <citation type="journal article" date="2014" name="Appl. Environ. Microbiol.">
        <title>Elucidation of insertion elements encoded on plasmids and in vitro construction of shuttle vectors from the toxic cyanobacterium Planktothrix.</title>
        <authorList>
            <person name="Christiansen G."/>
            <person name="Goesmann A."/>
            <person name="Kurmayer R."/>
        </authorList>
    </citation>
    <scope>NUCLEOTIDE SEQUENCE [LARGE SCALE GENOMIC DNA]</scope>
    <source>
        <strain evidence="1 2">NIVA-CYA 126/8</strain>
    </source>
</reference>
<dbReference type="RefSeq" id="WP_026787155.1">
    <property type="nucleotide sequence ID" value="NZ_CM002803.1"/>
</dbReference>
<gene>
    <name evidence="1" type="ORF">A19Y_0098</name>
</gene>
<evidence type="ECO:0008006" key="3">
    <source>
        <dbReference type="Google" id="ProtNLM"/>
    </source>
</evidence>
<dbReference type="HOGENOM" id="CLU_185992_0_0_3"/>
<name>A0A073CBT4_PLAA1</name>
<proteinExistence type="predicted"/>
<dbReference type="STRING" id="388467.A19Y_0098"/>
<dbReference type="AlphaFoldDB" id="A0A073CBT4"/>
<dbReference type="GeneID" id="77286393"/>
<accession>A0A073CBT4</accession>
<keyword evidence="2" id="KW-1185">Reference proteome</keyword>
<dbReference type="PATRIC" id="fig|388467.6.peg.47"/>
<evidence type="ECO:0000313" key="1">
    <source>
        <dbReference type="EMBL" id="KEI65347.1"/>
    </source>
</evidence>
<sequence length="64" mass="7714">MNTKELLIKEVENSPDFILQEVWDFLQFLKTKYQQEQLEISILSESSLQKDWLQPAEEEAWKNL</sequence>
<protein>
    <recommendedName>
        <fullName evidence="3">DUF2281 domain-containing protein</fullName>
    </recommendedName>
</protein>
<organism evidence="1 2">
    <name type="scientific">Planktothrix agardhii (strain NIVA-CYA 126/8)</name>
    <dbReference type="NCBI Taxonomy" id="388467"/>
    <lineage>
        <taxon>Bacteria</taxon>
        <taxon>Bacillati</taxon>
        <taxon>Cyanobacteriota</taxon>
        <taxon>Cyanophyceae</taxon>
        <taxon>Oscillatoriophycideae</taxon>
        <taxon>Oscillatoriales</taxon>
        <taxon>Microcoleaceae</taxon>
        <taxon>Planktothrix</taxon>
    </lineage>
</organism>
<dbReference type="eggNOG" id="ENOG50336U9">
    <property type="taxonomic scope" value="Bacteria"/>
</dbReference>
<dbReference type="EMBL" id="CM002803">
    <property type="protein sequence ID" value="KEI65347.1"/>
    <property type="molecule type" value="Genomic_DNA"/>
</dbReference>
<dbReference type="Proteomes" id="UP000027395">
    <property type="component" value="Chromosome"/>
</dbReference>